<dbReference type="OrthoDB" id="429932at2759"/>
<keyword evidence="3" id="KW-1185">Reference proteome</keyword>
<feature type="domain" description="MutL C-terminal dimerisation" evidence="1">
    <location>
        <begin position="416"/>
        <end position="579"/>
    </location>
</feature>
<dbReference type="Pfam" id="PF08676">
    <property type="entry name" value="MutL_C"/>
    <property type="match status" value="1"/>
</dbReference>
<dbReference type="Gene3D" id="3.30.1370.100">
    <property type="entry name" value="MutL, C-terminal domain, regulatory subdomain"/>
    <property type="match status" value="1"/>
</dbReference>
<dbReference type="InterPro" id="IPR014790">
    <property type="entry name" value="MutL_C"/>
</dbReference>
<dbReference type="InterPro" id="IPR037198">
    <property type="entry name" value="MutL_C_sf"/>
</dbReference>
<protein>
    <submittedName>
        <fullName evidence="2">Mlh3 protein</fullName>
    </submittedName>
</protein>
<dbReference type="SMART" id="SM00853">
    <property type="entry name" value="MutL_C"/>
    <property type="match status" value="1"/>
</dbReference>
<dbReference type="PANTHER" id="PTHR10073">
    <property type="entry name" value="DNA MISMATCH REPAIR PROTEIN MLH, PMS, MUTL"/>
    <property type="match status" value="1"/>
</dbReference>
<dbReference type="InterPro" id="IPR038973">
    <property type="entry name" value="MutL/Mlh/Pms-like"/>
</dbReference>
<dbReference type="KEGG" id="cot:CORT_0G00510"/>
<dbReference type="AlphaFoldDB" id="H8X9S5"/>
<dbReference type="EMBL" id="HE681725">
    <property type="protein sequence ID" value="CCG24741.1"/>
    <property type="molecule type" value="Genomic_DNA"/>
</dbReference>
<dbReference type="SUPFAM" id="SSF118116">
    <property type="entry name" value="DNA mismatch repair protein MutL"/>
    <property type="match status" value="1"/>
</dbReference>
<dbReference type="GeneID" id="14541953"/>
<dbReference type="GO" id="GO:0140664">
    <property type="term" value="F:ATP-dependent DNA damage sensor activity"/>
    <property type="evidence" value="ECO:0007669"/>
    <property type="project" value="InterPro"/>
</dbReference>
<sequence>MKVQKLDDSVINQIKYHLYFNSIDTIVETILQRCFSSNATKISIKVDLQSVAVFIQSNDVGYTPDQLEELANSEKFGGLEVVSNITIVSKSKEYKCPYKTTPGKTFLAQLCNETDLKSSYFKPGPIGDHGTIYIVSSIFNNLPVRQAQLKATPIYKIVNDVKLALLKVLFRKTRVYVSLELYNSQKSTFEEILSTNAASDVKLLRDLYDIEIQFKPVKATFKSYRIDGIIGFQTISSKIHQYVFINNKLKSLSRTDNATLNNIFEDFGEQDPSPRKKMIHKYPTFLISITCDKDVTEGSYSWLVVLDILKRIFTKFVRIGQSKQPTNKHEITFSPSPKRAKTDKFILNTNVRWGGVNNREIEGMVGCGKSQYSKPQLQPPDTNKTTHKCDHDHVTHKLNEYEHIQFDRLHLQKYRIIKQIDKKFILLVIDFKLVVLDQHAADERIKVEELMQEFVTNMPRNLRLAQPIRIKVSSSEHLLLQQYRTNFKFWGIIYHSDAENYDLVITNVPELFINTSSDAHFIKSILIQHCYDLQNNIKSQIFEATSSDWFTIMHHVPQSITNLINSRACRSAIMFGDELTMTEMHQLVEKLSRCRLPFYCAHGRPSIVPLVNLHSNE</sequence>
<name>H8X9S5_CANO9</name>
<dbReference type="GO" id="GO:0006298">
    <property type="term" value="P:mismatch repair"/>
    <property type="evidence" value="ECO:0007669"/>
    <property type="project" value="InterPro"/>
</dbReference>
<evidence type="ECO:0000313" key="2">
    <source>
        <dbReference type="EMBL" id="CCG24741.1"/>
    </source>
</evidence>
<dbReference type="PANTHER" id="PTHR10073:SF47">
    <property type="entry name" value="DNA MISMATCH REPAIR PROTEIN MLH3"/>
    <property type="match status" value="1"/>
</dbReference>
<dbReference type="InterPro" id="IPR042121">
    <property type="entry name" value="MutL_C_regsub"/>
</dbReference>
<organism evidence="2 3">
    <name type="scientific">Candida orthopsilosis (strain 90-125)</name>
    <name type="common">Yeast</name>
    <dbReference type="NCBI Taxonomy" id="1136231"/>
    <lineage>
        <taxon>Eukaryota</taxon>
        <taxon>Fungi</taxon>
        <taxon>Dikarya</taxon>
        <taxon>Ascomycota</taxon>
        <taxon>Saccharomycotina</taxon>
        <taxon>Pichiomycetes</taxon>
        <taxon>Debaryomycetaceae</taxon>
        <taxon>Candida/Lodderomyces clade</taxon>
        <taxon>Candida</taxon>
    </lineage>
</organism>
<proteinExistence type="predicted"/>
<reference evidence="2 3" key="1">
    <citation type="journal article" date="2012" name="PLoS ONE">
        <title>Sequence and analysis of the genome of the pathogenic yeast Candida orthopsilosis.</title>
        <authorList>
            <person name="Riccombeni A."/>
            <person name="Vidanes G."/>
            <person name="Proux-Wera E."/>
            <person name="Wolfe K.H."/>
            <person name="Butler G."/>
        </authorList>
    </citation>
    <scope>NUCLEOTIDE SEQUENCE [LARGE SCALE GENOMIC DNA]</scope>
    <source>
        <strain evidence="2 3">Co 90-125</strain>
    </source>
</reference>
<dbReference type="Gene3D" id="3.30.1540.20">
    <property type="entry name" value="MutL, C-terminal domain, dimerisation subdomain"/>
    <property type="match status" value="1"/>
</dbReference>
<accession>H8X9S5</accession>
<evidence type="ECO:0000313" key="3">
    <source>
        <dbReference type="Proteomes" id="UP000005018"/>
    </source>
</evidence>
<evidence type="ECO:0000259" key="1">
    <source>
        <dbReference type="SMART" id="SM00853"/>
    </source>
</evidence>
<dbReference type="GO" id="GO:0032300">
    <property type="term" value="C:mismatch repair complex"/>
    <property type="evidence" value="ECO:0007669"/>
    <property type="project" value="InterPro"/>
</dbReference>
<dbReference type="eggNOG" id="KOG1977">
    <property type="taxonomic scope" value="Eukaryota"/>
</dbReference>
<gene>
    <name evidence="2" type="ORF">CORT_0G00510</name>
</gene>
<dbReference type="HOGENOM" id="CLU_005415_1_0_1"/>
<dbReference type="InterPro" id="IPR042120">
    <property type="entry name" value="MutL_C_dimsub"/>
</dbReference>
<dbReference type="Proteomes" id="UP000005018">
    <property type="component" value="Chromosome 7"/>
</dbReference>
<dbReference type="GO" id="GO:0005524">
    <property type="term" value="F:ATP binding"/>
    <property type="evidence" value="ECO:0007669"/>
    <property type="project" value="InterPro"/>
</dbReference>
<dbReference type="RefSeq" id="XP_003870869.1">
    <property type="nucleotide sequence ID" value="XM_003870820.1"/>
</dbReference>
<dbReference type="GO" id="GO:0016887">
    <property type="term" value="F:ATP hydrolysis activity"/>
    <property type="evidence" value="ECO:0007669"/>
    <property type="project" value="InterPro"/>
</dbReference>